<dbReference type="SUPFAM" id="SSF56112">
    <property type="entry name" value="Protein kinase-like (PK-like)"/>
    <property type="match status" value="1"/>
</dbReference>
<dbReference type="GO" id="GO:0005886">
    <property type="term" value="C:plasma membrane"/>
    <property type="evidence" value="ECO:0007669"/>
    <property type="project" value="TreeGrafter"/>
</dbReference>
<dbReference type="OrthoDB" id="676979at2759"/>
<keyword evidence="2" id="KW-0067">ATP-binding</keyword>
<gene>
    <name evidence="4" type="ORF">M407DRAFT_17546</name>
</gene>
<dbReference type="InterPro" id="IPR011009">
    <property type="entry name" value="Kinase-like_dom_sf"/>
</dbReference>
<protein>
    <recommendedName>
        <fullName evidence="3">Protein kinase domain-containing protein</fullName>
    </recommendedName>
</protein>
<sequence length="192" mass="21435">MAGNGPRAKGGQGTVFVGTLIPPEEVPSWIPEQLLKELLVANYAIKKLEWDREDAEESAKFFKAFVNELSLMAELSHLNIVKLIGFVEDMENGDAWIVLPWEANGNVREFLQSGEWDIPERVSLIEDVVRGVEYLHTRQPPICHGDLKSLNILINSSYHAVITDFGSARRKPNADTEEHNASDVVKLTWAGA</sequence>
<dbReference type="GO" id="GO:0005524">
    <property type="term" value="F:ATP binding"/>
    <property type="evidence" value="ECO:0007669"/>
    <property type="project" value="UniProtKB-KW"/>
</dbReference>
<evidence type="ECO:0000256" key="1">
    <source>
        <dbReference type="ARBA" id="ARBA00022741"/>
    </source>
</evidence>
<keyword evidence="5" id="KW-1185">Reference proteome</keyword>
<feature type="domain" description="Protein kinase" evidence="3">
    <location>
        <begin position="1"/>
        <end position="192"/>
    </location>
</feature>
<dbReference type="HOGENOM" id="CLU_000288_7_13_1"/>
<evidence type="ECO:0000313" key="5">
    <source>
        <dbReference type="Proteomes" id="UP000054248"/>
    </source>
</evidence>
<reference evidence="4 5" key="1">
    <citation type="submission" date="2014-04" db="EMBL/GenBank/DDBJ databases">
        <authorList>
            <consortium name="DOE Joint Genome Institute"/>
            <person name="Kuo A."/>
            <person name="Girlanda M."/>
            <person name="Perotto S."/>
            <person name="Kohler A."/>
            <person name="Nagy L.G."/>
            <person name="Floudas D."/>
            <person name="Copeland A."/>
            <person name="Barry K.W."/>
            <person name="Cichocki N."/>
            <person name="Veneault-Fourrey C."/>
            <person name="LaButti K."/>
            <person name="Lindquist E.A."/>
            <person name="Lipzen A."/>
            <person name="Lundell T."/>
            <person name="Morin E."/>
            <person name="Murat C."/>
            <person name="Sun H."/>
            <person name="Tunlid A."/>
            <person name="Henrissat B."/>
            <person name="Grigoriev I.V."/>
            <person name="Hibbett D.S."/>
            <person name="Martin F."/>
            <person name="Nordberg H.P."/>
            <person name="Cantor M.N."/>
            <person name="Hua S.X."/>
        </authorList>
    </citation>
    <scope>NUCLEOTIDE SEQUENCE [LARGE SCALE GENOMIC DNA]</scope>
    <source>
        <strain evidence="4 5">MUT 4182</strain>
    </source>
</reference>
<dbReference type="Pfam" id="PF00069">
    <property type="entry name" value="Pkinase"/>
    <property type="match status" value="1"/>
</dbReference>
<dbReference type="InterPro" id="IPR008271">
    <property type="entry name" value="Ser/Thr_kinase_AS"/>
</dbReference>
<keyword evidence="1" id="KW-0547">Nucleotide-binding</keyword>
<dbReference type="EMBL" id="KN822947">
    <property type="protein sequence ID" value="KIO33583.1"/>
    <property type="molecule type" value="Genomic_DNA"/>
</dbReference>
<organism evidence="4 5">
    <name type="scientific">Tulasnella calospora MUT 4182</name>
    <dbReference type="NCBI Taxonomy" id="1051891"/>
    <lineage>
        <taxon>Eukaryota</taxon>
        <taxon>Fungi</taxon>
        <taxon>Dikarya</taxon>
        <taxon>Basidiomycota</taxon>
        <taxon>Agaricomycotina</taxon>
        <taxon>Agaricomycetes</taxon>
        <taxon>Cantharellales</taxon>
        <taxon>Tulasnellaceae</taxon>
        <taxon>Tulasnella</taxon>
    </lineage>
</organism>
<dbReference type="PROSITE" id="PS50011">
    <property type="entry name" value="PROTEIN_KINASE_DOM"/>
    <property type="match status" value="1"/>
</dbReference>
<name>A0A0C3LHX6_9AGAM</name>
<accession>A0A0C3LHX6</accession>
<dbReference type="PANTHER" id="PTHR27001:SF931">
    <property type="entry name" value="OS11G0664100 PROTEIN"/>
    <property type="match status" value="1"/>
</dbReference>
<dbReference type="PANTHER" id="PTHR27001">
    <property type="entry name" value="OS01G0253100 PROTEIN"/>
    <property type="match status" value="1"/>
</dbReference>
<dbReference type="InterPro" id="IPR000719">
    <property type="entry name" value="Prot_kinase_dom"/>
</dbReference>
<evidence type="ECO:0000259" key="3">
    <source>
        <dbReference type="PROSITE" id="PS50011"/>
    </source>
</evidence>
<reference evidence="5" key="2">
    <citation type="submission" date="2015-01" db="EMBL/GenBank/DDBJ databases">
        <title>Evolutionary Origins and Diversification of the Mycorrhizal Mutualists.</title>
        <authorList>
            <consortium name="DOE Joint Genome Institute"/>
            <consortium name="Mycorrhizal Genomics Consortium"/>
            <person name="Kohler A."/>
            <person name="Kuo A."/>
            <person name="Nagy L.G."/>
            <person name="Floudas D."/>
            <person name="Copeland A."/>
            <person name="Barry K.W."/>
            <person name="Cichocki N."/>
            <person name="Veneault-Fourrey C."/>
            <person name="LaButti K."/>
            <person name="Lindquist E.A."/>
            <person name="Lipzen A."/>
            <person name="Lundell T."/>
            <person name="Morin E."/>
            <person name="Murat C."/>
            <person name="Riley R."/>
            <person name="Ohm R."/>
            <person name="Sun H."/>
            <person name="Tunlid A."/>
            <person name="Henrissat B."/>
            <person name="Grigoriev I.V."/>
            <person name="Hibbett D.S."/>
            <person name="Martin F."/>
        </authorList>
    </citation>
    <scope>NUCLEOTIDE SEQUENCE [LARGE SCALE GENOMIC DNA]</scope>
    <source>
        <strain evidence="5">MUT 4182</strain>
    </source>
</reference>
<proteinExistence type="predicted"/>
<evidence type="ECO:0000256" key="2">
    <source>
        <dbReference type="ARBA" id="ARBA00022840"/>
    </source>
</evidence>
<dbReference type="Gene3D" id="1.10.510.10">
    <property type="entry name" value="Transferase(Phosphotransferase) domain 1"/>
    <property type="match status" value="1"/>
</dbReference>
<dbReference type="PROSITE" id="PS00108">
    <property type="entry name" value="PROTEIN_KINASE_ST"/>
    <property type="match status" value="1"/>
</dbReference>
<dbReference type="GO" id="GO:0004672">
    <property type="term" value="F:protein kinase activity"/>
    <property type="evidence" value="ECO:0007669"/>
    <property type="project" value="InterPro"/>
</dbReference>
<dbReference type="Proteomes" id="UP000054248">
    <property type="component" value="Unassembled WGS sequence"/>
</dbReference>
<dbReference type="STRING" id="1051891.A0A0C3LHX6"/>
<dbReference type="AlphaFoldDB" id="A0A0C3LHX6"/>
<evidence type="ECO:0000313" key="4">
    <source>
        <dbReference type="EMBL" id="KIO33583.1"/>
    </source>
</evidence>
<dbReference type="SMART" id="SM00220">
    <property type="entry name" value="S_TKc"/>
    <property type="match status" value="1"/>
</dbReference>